<name>A0A316Y9N6_9BASI</name>
<keyword evidence="2" id="KW-0472">Membrane</keyword>
<evidence type="ECO:0000256" key="2">
    <source>
        <dbReference type="SAM" id="Phobius"/>
    </source>
</evidence>
<feature type="region of interest" description="Disordered" evidence="1">
    <location>
        <begin position="120"/>
        <end position="142"/>
    </location>
</feature>
<feature type="transmembrane region" description="Helical" evidence="2">
    <location>
        <begin position="14"/>
        <end position="37"/>
    </location>
</feature>
<evidence type="ECO:0000313" key="4">
    <source>
        <dbReference type="EMBL" id="PWN86448.1"/>
    </source>
</evidence>
<evidence type="ECO:0000313" key="5">
    <source>
        <dbReference type="Proteomes" id="UP000245768"/>
    </source>
</evidence>
<keyword evidence="2" id="KW-1133">Transmembrane helix</keyword>
<gene>
    <name evidence="4" type="ORF">FA10DRAFT_270238</name>
    <name evidence="3" type="ORF">FA10DRAFT_270244</name>
</gene>
<dbReference type="EMBL" id="KZ819650">
    <property type="protein sequence ID" value="PWN86436.1"/>
    <property type="molecule type" value="Genomic_DNA"/>
</dbReference>
<dbReference type="Proteomes" id="UP000245768">
    <property type="component" value="Unassembled WGS sequence"/>
</dbReference>
<reference evidence="3 5" key="1">
    <citation type="journal article" date="2018" name="Mol. Biol. Evol.">
        <title>Broad Genomic Sampling Reveals a Smut Pathogenic Ancestry of the Fungal Clade Ustilaginomycotina.</title>
        <authorList>
            <person name="Kijpornyongpan T."/>
            <person name="Mondo S.J."/>
            <person name="Barry K."/>
            <person name="Sandor L."/>
            <person name="Lee J."/>
            <person name="Lipzen A."/>
            <person name="Pangilinan J."/>
            <person name="LaButti K."/>
            <person name="Hainaut M."/>
            <person name="Henrissat B."/>
            <person name="Grigoriev I.V."/>
            <person name="Spatafora J.W."/>
            <person name="Aime M.C."/>
        </authorList>
    </citation>
    <scope>NUCLEOTIDE SEQUENCE [LARGE SCALE GENOMIC DNA]</scope>
    <source>
        <strain evidence="3 5">MCA 4198</strain>
    </source>
</reference>
<proteinExistence type="predicted"/>
<feature type="compositionally biased region" description="Basic and acidic residues" evidence="1">
    <location>
        <begin position="123"/>
        <end position="142"/>
    </location>
</feature>
<accession>A0A316Y9N6</accession>
<dbReference type="EMBL" id="KZ819649">
    <property type="protein sequence ID" value="PWN86448.1"/>
    <property type="molecule type" value="Genomic_DNA"/>
</dbReference>
<dbReference type="GeneID" id="37044968"/>
<evidence type="ECO:0000313" key="3">
    <source>
        <dbReference type="EMBL" id="PWN86436.1"/>
    </source>
</evidence>
<organism evidence="3 5">
    <name type="scientific">Acaromyces ingoldii</name>
    <dbReference type="NCBI Taxonomy" id="215250"/>
    <lineage>
        <taxon>Eukaryota</taxon>
        <taxon>Fungi</taxon>
        <taxon>Dikarya</taxon>
        <taxon>Basidiomycota</taxon>
        <taxon>Ustilaginomycotina</taxon>
        <taxon>Exobasidiomycetes</taxon>
        <taxon>Exobasidiales</taxon>
        <taxon>Cryptobasidiaceae</taxon>
        <taxon>Acaromyces</taxon>
    </lineage>
</organism>
<keyword evidence="2" id="KW-0812">Transmembrane</keyword>
<protein>
    <recommendedName>
        <fullName evidence="6">Transmembrane protein</fullName>
    </recommendedName>
</protein>
<sequence length="142" mass="16251">MFCSELSPALSSRFALILTLVDAALCVLLVCCALAICRRQQQVEARRIEAFRRLVQRLEKADWDTHLPLWWSDASEWEDFNPLLDDDIDWNRHSAVAKLYAASAFNHAIALKRLGAWRSSSTHRMDGDGKMERKEEAKDTTS</sequence>
<dbReference type="AlphaFoldDB" id="A0A316Y9N6"/>
<keyword evidence="5" id="KW-1185">Reference proteome</keyword>
<dbReference type="RefSeq" id="XP_025373646.1">
    <property type="nucleotide sequence ID" value="XM_025523052.1"/>
</dbReference>
<evidence type="ECO:0000256" key="1">
    <source>
        <dbReference type="SAM" id="MobiDB-lite"/>
    </source>
</evidence>
<evidence type="ECO:0008006" key="6">
    <source>
        <dbReference type="Google" id="ProtNLM"/>
    </source>
</evidence>